<dbReference type="AlphaFoldDB" id="D7FB28"/>
<evidence type="ECO:0000313" key="2">
    <source>
        <dbReference type="EMBL" id="CBA62596.1"/>
    </source>
</evidence>
<protein>
    <submittedName>
        <fullName evidence="2">BVpp66b protein</fullName>
    </submittedName>
</protein>
<accession>D7FB28</accession>
<feature type="coiled-coil region" evidence="1">
    <location>
        <begin position="94"/>
        <end position="131"/>
    </location>
</feature>
<evidence type="ECO:0000256" key="1">
    <source>
        <dbReference type="SAM" id="Coils"/>
    </source>
</evidence>
<sequence length="243" mass="29217">MPDNVPNLMNIDDQDSISKEYYETTLQLLGEKLKTIDKVNNYLIIHENDKLCKEYHALKKELDHREKQLFKTKEQVDQIENIRKVSGDNSTNIQKNLIKEREELKRIRHEINDKKSRVKKIQKLIRKLDKNDYDLQNDKHVLYNGMRKLIEHWLLQIQNELNQEINVERQIKLQDDIEKAKEKLALIVADINDMYLSYNKRKKNRMLTDFDYENFCEYSTFTECLLRYDTSSKNDNNNAMVAF</sequence>
<proteinExistence type="evidence at transcript level"/>
<organism evidence="2">
    <name type="scientific">Chelonus inanitus</name>
    <dbReference type="NCBI Taxonomy" id="49201"/>
    <lineage>
        <taxon>Eukaryota</taxon>
        <taxon>Metazoa</taxon>
        <taxon>Ecdysozoa</taxon>
        <taxon>Arthropoda</taxon>
        <taxon>Hexapoda</taxon>
        <taxon>Insecta</taxon>
        <taxon>Pterygota</taxon>
        <taxon>Neoptera</taxon>
        <taxon>Endopterygota</taxon>
        <taxon>Hymenoptera</taxon>
        <taxon>Apocrita</taxon>
        <taxon>Ichneumonoidea</taxon>
        <taxon>Braconidae</taxon>
        <taxon>Cheloninae</taxon>
        <taxon>Chelonus</taxon>
    </lineage>
</organism>
<gene>
    <name evidence="2" type="primary">bv66b</name>
</gene>
<name>D7FB28_9HYME</name>
<reference evidence="2" key="1">
    <citation type="submission" date="2009-08" db="EMBL/GenBank/DDBJ databases">
        <title>Identification of bracovirus particle proteins and analysis of their transcript levels at the stage of virion formation.</title>
        <authorList>
            <person name="Wetterwald C."/>
            <person name="Roth T."/>
            <person name="Kaeslin M."/>
            <person name="Anaheim M."/>
            <person name="Wespi G."/>
            <person name="Heller M."/>
            <person name="Meser P."/>
            <person name="Roditi I."/>
            <person name="Pfister-Wilhelm R."/>
            <person name="Bezier A."/>
            <person name="Gyapay G."/>
            <person name="Drezen J.M."/>
            <person name="Lanzrein B."/>
        </authorList>
    </citation>
    <scope>NUCLEOTIDE SEQUENCE</scope>
    <source>
        <tissue evidence="2">Ovary</tissue>
    </source>
</reference>
<dbReference type="EMBL" id="FN543435">
    <property type="protein sequence ID" value="CBA62596.1"/>
    <property type="molecule type" value="mRNA"/>
</dbReference>
<keyword evidence="1" id="KW-0175">Coiled coil</keyword>